<dbReference type="GeneID" id="86820235"/>
<comment type="caution">
    <text evidence="4">The sequence shown here is derived from an EMBL/GenBank/DDBJ whole genome shotgun (WGS) entry which is preliminary data.</text>
</comment>
<dbReference type="PATRIC" id="fig|476272.21.peg.2938"/>
<evidence type="ECO:0000256" key="2">
    <source>
        <dbReference type="SAM" id="Phobius"/>
    </source>
</evidence>
<dbReference type="GO" id="GO:0008800">
    <property type="term" value="F:beta-lactamase activity"/>
    <property type="evidence" value="ECO:0007669"/>
    <property type="project" value="InterPro"/>
</dbReference>
<organism evidence="4 5">
    <name type="scientific">Blautia hydrogenotrophica (strain DSM 10507 / JCM 14656 / S5a33)</name>
    <name type="common">Ruminococcus hydrogenotrophicus</name>
    <dbReference type="NCBI Taxonomy" id="476272"/>
    <lineage>
        <taxon>Bacteria</taxon>
        <taxon>Bacillati</taxon>
        <taxon>Bacillota</taxon>
        <taxon>Clostridia</taxon>
        <taxon>Lachnospirales</taxon>
        <taxon>Lachnospiraceae</taxon>
        <taxon>Blautia</taxon>
    </lineage>
</organism>
<dbReference type="RefSeq" id="WP_005947853.1">
    <property type="nucleotide sequence ID" value="NZ_CP136423.1"/>
</dbReference>
<dbReference type="Gene3D" id="3.40.710.10">
    <property type="entry name" value="DD-peptidase/beta-lactamase superfamily"/>
    <property type="match status" value="1"/>
</dbReference>
<evidence type="ECO:0000256" key="1">
    <source>
        <dbReference type="SAM" id="MobiDB-lite"/>
    </source>
</evidence>
<dbReference type="eggNOG" id="COG2367">
    <property type="taxonomic scope" value="Bacteria"/>
</dbReference>
<dbReference type="PANTHER" id="PTHR35333:SF3">
    <property type="entry name" value="BETA-LACTAMASE-TYPE TRANSPEPTIDASE FOLD CONTAINING PROTEIN"/>
    <property type="match status" value="1"/>
</dbReference>
<name>C0CL68_BLAHS</name>
<dbReference type="InterPro" id="IPR045155">
    <property type="entry name" value="Beta-lactam_cat"/>
</dbReference>
<dbReference type="Pfam" id="PF13354">
    <property type="entry name" value="Beta-lactamase2"/>
    <property type="match status" value="1"/>
</dbReference>
<dbReference type="PANTHER" id="PTHR35333">
    <property type="entry name" value="BETA-LACTAMASE"/>
    <property type="match status" value="1"/>
</dbReference>
<dbReference type="GO" id="GO:0046677">
    <property type="term" value="P:response to antibiotic"/>
    <property type="evidence" value="ECO:0007669"/>
    <property type="project" value="InterPro"/>
</dbReference>
<evidence type="ECO:0000313" key="4">
    <source>
        <dbReference type="EMBL" id="EEG49488.1"/>
    </source>
</evidence>
<keyword evidence="2" id="KW-0472">Membrane</keyword>
<reference evidence="4 5" key="1">
    <citation type="submission" date="2009-01" db="EMBL/GenBank/DDBJ databases">
        <authorList>
            <person name="Fulton L."/>
            <person name="Clifton S."/>
            <person name="Fulton B."/>
            <person name="Xu J."/>
            <person name="Minx P."/>
            <person name="Pepin K.H."/>
            <person name="Johnson M."/>
            <person name="Bhonagiri V."/>
            <person name="Nash W.E."/>
            <person name="Mardis E.R."/>
            <person name="Wilson R.K."/>
        </authorList>
    </citation>
    <scope>NUCLEOTIDE SEQUENCE [LARGE SCALE GENOMIC DNA]</scope>
    <source>
        <strain evidence="5">DSM 10507 / JCM 14656 / S5a33</strain>
    </source>
</reference>
<dbReference type="EMBL" id="ACBZ01000077">
    <property type="protein sequence ID" value="EEG49488.1"/>
    <property type="molecule type" value="Genomic_DNA"/>
</dbReference>
<dbReference type="InterPro" id="IPR000871">
    <property type="entry name" value="Beta-lactam_class-A"/>
</dbReference>
<gene>
    <name evidence="4" type="ORF">RUMHYD_01589</name>
</gene>
<dbReference type="Proteomes" id="UP000003100">
    <property type="component" value="Unassembled WGS sequence"/>
</dbReference>
<evidence type="ECO:0000259" key="3">
    <source>
        <dbReference type="Pfam" id="PF13354"/>
    </source>
</evidence>
<keyword evidence="2" id="KW-1133">Transmembrane helix</keyword>
<feature type="transmembrane region" description="Helical" evidence="2">
    <location>
        <begin position="21"/>
        <end position="43"/>
    </location>
</feature>
<accession>C0CL68</accession>
<protein>
    <recommendedName>
        <fullName evidence="3">Beta-lactamase class A catalytic domain-containing protein</fullName>
    </recommendedName>
</protein>
<dbReference type="HOGENOM" id="CLU_031960_2_0_9"/>
<feature type="compositionally biased region" description="Low complexity" evidence="1">
    <location>
        <begin position="80"/>
        <end position="91"/>
    </location>
</feature>
<reference evidence="4 5" key="2">
    <citation type="submission" date="2009-02" db="EMBL/GenBank/DDBJ databases">
        <title>Draft genome sequence of Blautia hydrogenotrophica DSM 10507 (Ruminococcus hydrogenotrophicus DSM 10507).</title>
        <authorList>
            <person name="Sudarsanam P."/>
            <person name="Ley R."/>
            <person name="Guruge J."/>
            <person name="Turnbaugh P.J."/>
            <person name="Mahowald M."/>
            <person name="Liep D."/>
            <person name="Gordon J."/>
        </authorList>
    </citation>
    <scope>NUCLEOTIDE SEQUENCE [LARGE SCALE GENOMIC DNA]</scope>
    <source>
        <strain evidence="5">DSM 10507 / JCM 14656 / S5a33</strain>
    </source>
</reference>
<feature type="domain" description="Beta-lactamase class A catalytic" evidence="3">
    <location>
        <begin position="189"/>
        <end position="336"/>
    </location>
</feature>
<dbReference type="GO" id="GO:0030655">
    <property type="term" value="P:beta-lactam antibiotic catabolic process"/>
    <property type="evidence" value="ECO:0007669"/>
    <property type="project" value="InterPro"/>
</dbReference>
<keyword evidence="5" id="KW-1185">Reference proteome</keyword>
<sequence length="363" mass="38887">MKKISNSSSSFRTDNRGNTGLIVLITVLVCLVVFLTVVLGIFAKKTASIDKQVTKLEKTVKEISTLSGTLNSASANDTTSFSADEAQAEQSSSKDNKSNSAEDGTLSSPKGETKVVTGDLSDLQTQLQTQVDTLNASDGNWAIYAENLNTNASCTVGDSQMQAASLIKLFIMGTVYENYDAVCEAGGGRETVNSALTSMITVSDNDAANNLVTWLGGGDSSVGMAAVNSFCEEHGYTNTHMGRMLLADNTGDDNYTSVTDCGKLLREIYNNSESLTYPELMYKLLKQQERRNKIPAGIPDIDGAQVANKTGELDTVENDAAIIYSAPRNDFILCIMAQNLTNTAQAQANIQALSNAIYGYFNQ</sequence>
<dbReference type="AlphaFoldDB" id="C0CL68"/>
<evidence type="ECO:0000313" key="5">
    <source>
        <dbReference type="Proteomes" id="UP000003100"/>
    </source>
</evidence>
<dbReference type="SUPFAM" id="SSF56601">
    <property type="entry name" value="beta-lactamase/transpeptidase-like"/>
    <property type="match status" value="1"/>
</dbReference>
<proteinExistence type="predicted"/>
<feature type="compositionally biased region" description="Polar residues" evidence="1">
    <location>
        <begin position="98"/>
        <end position="110"/>
    </location>
</feature>
<dbReference type="InterPro" id="IPR012338">
    <property type="entry name" value="Beta-lactam/transpept-like"/>
</dbReference>
<feature type="region of interest" description="Disordered" evidence="1">
    <location>
        <begin position="74"/>
        <end position="113"/>
    </location>
</feature>
<keyword evidence="2" id="KW-0812">Transmembrane</keyword>